<organism evidence="7 8">
    <name type="scientific">Apiospora phragmitis</name>
    <dbReference type="NCBI Taxonomy" id="2905665"/>
    <lineage>
        <taxon>Eukaryota</taxon>
        <taxon>Fungi</taxon>
        <taxon>Dikarya</taxon>
        <taxon>Ascomycota</taxon>
        <taxon>Pezizomycotina</taxon>
        <taxon>Sordariomycetes</taxon>
        <taxon>Xylariomycetidae</taxon>
        <taxon>Amphisphaeriales</taxon>
        <taxon>Apiosporaceae</taxon>
        <taxon>Apiospora</taxon>
    </lineage>
</organism>
<dbReference type="Pfam" id="PF20635">
    <property type="entry name" value="SMN_YG-box"/>
    <property type="match status" value="1"/>
</dbReference>
<evidence type="ECO:0000313" key="8">
    <source>
        <dbReference type="Proteomes" id="UP001480595"/>
    </source>
</evidence>
<dbReference type="GeneID" id="92086448"/>
<comment type="subcellular location">
    <subcellularLocation>
        <location evidence="1">Nucleus</location>
    </subcellularLocation>
</comment>
<dbReference type="EMBL" id="JAQQWL010000002">
    <property type="protein sequence ID" value="KAK8087002.1"/>
    <property type="molecule type" value="Genomic_DNA"/>
</dbReference>
<evidence type="ECO:0000256" key="1">
    <source>
        <dbReference type="ARBA" id="ARBA00004123"/>
    </source>
</evidence>
<feature type="region of interest" description="Disordered" evidence="6">
    <location>
        <begin position="54"/>
        <end position="95"/>
    </location>
</feature>
<dbReference type="RefSeq" id="XP_066721526.1">
    <property type="nucleotide sequence ID" value="XM_066853385.1"/>
</dbReference>
<dbReference type="PANTHER" id="PTHR39267">
    <property type="entry name" value="SURVIVAL MOTOR NEURON-LIKE PROTEIN 1"/>
    <property type="match status" value="1"/>
</dbReference>
<dbReference type="InterPro" id="IPR047313">
    <property type="entry name" value="SMN_C"/>
</dbReference>
<dbReference type="Proteomes" id="UP001480595">
    <property type="component" value="Unassembled WGS sequence"/>
</dbReference>
<protein>
    <recommendedName>
        <fullName evidence="9">Survival motor neuron Tudor domain-containing protein</fullName>
    </recommendedName>
</protein>
<accession>A0ABR1WV86</accession>
<evidence type="ECO:0000256" key="5">
    <source>
        <dbReference type="ARBA" id="ARBA00023242"/>
    </source>
</evidence>
<comment type="caution">
    <text evidence="7">The sequence shown here is derived from an EMBL/GenBank/DDBJ whole genome shotgun (WGS) entry which is preliminary data.</text>
</comment>
<evidence type="ECO:0000256" key="2">
    <source>
        <dbReference type="ARBA" id="ARBA00005371"/>
    </source>
</evidence>
<evidence type="ECO:0000256" key="3">
    <source>
        <dbReference type="ARBA" id="ARBA00022664"/>
    </source>
</evidence>
<proteinExistence type="inferred from homology"/>
<evidence type="ECO:0008006" key="9">
    <source>
        <dbReference type="Google" id="ProtNLM"/>
    </source>
</evidence>
<evidence type="ECO:0000313" key="7">
    <source>
        <dbReference type="EMBL" id="KAK8087002.1"/>
    </source>
</evidence>
<reference evidence="7 8" key="1">
    <citation type="submission" date="2023-01" db="EMBL/GenBank/DDBJ databases">
        <title>Analysis of 21 Apiospora genomes using comparative genomics revels a genus with tremendous synthesis potential of carbohydrate active enzymes and secondary metabolites.</title>
        <authorList>
            <person name="Sorensen T."/>
        </authorList>
    </citation>
    <scope>NUCLEOTIDE SEQUENCE [LARGE SCALE GENOMIC DNA]</scope>
    <source>
        <strain evidence="7 8">CBS 135458</strain>
    </source>
</reference>
<keyword evidence="5" id="KW-0539">Nucleus</keyword>
<name>A0ABR1WV86_9PEZI</name>
<gene>
    <name evidence="7" type="ORF">PG994_001976</name>
</gene>
<keyword evidence="8" id="KW-1185">Reference proteome</keyword>
<sequence length="190" mass="20853">MASNQQNLTHDEVWDDSALVDSWNDALDEYKKYHSIYRHGGNVDDLLKEDEKATVASDAKAESNDSKLQQPPSVAEQAQVTDDESTRVSCDTFGGMDVPAKIRKAWHDNVSDTLEKNGDEAAQTAQPSAISTSRPEGIPAPLLGPGPPDSQSANTAPVQDEGLKKLMMSWYYAGYYTGLYEGQKQQSQQQ</sequence>
<dbReference type="CDD" id="cd22851">
    <property type="entry name" value="SMN_N"/>
    <property type="match status" value="1"/>
</dbReference>
<dbReference type="InterPro" id="IPR040424">
    <property type="entry name" value="Smn1"/>
</dbReference>
<evidence type="ECO:0000256" key="4">
    <source>
        <dbReference type="ARBA" id="ARBA00023187"/>
    </source>
</evidence>
<feature type="compositionally biased region" description="Basic and acidic residues" evidence="6">
    <location>
        <begin position="54"/>
        <end position="65"/>
    </location>
</feature>
<feature type="compositionally biased region" description="Polar residues" evidence="6">
    <location>
        <begin position="123"/>
        <end position="134"/>
    </location>
</feature>
<keyword evidence="4" id="KW-0508">mRNA splicing</keyword>
<feature type="compositionally biased region" description="Basic and acidic residues" evidence="6">
    <location>
        <begin position="109"/>
        <end position="119"/>
    </location>
</feature>
<feature type="compositionally biased region" description="Polar residues" evidence="6">
    <location>
        <begin position="66"/>
        <end position="80"/>
    </location>
</feature>
<dbReference type="CDD" id="cd22852">
    <property type="entry name" value="SMN_C"/>
    <property type="match status" value="1"/>
</dbReference>
<dbReference type="PANTHER" id="PTHR39267:SF1">
    <property type="entry name" value="SURVIVAL MOTOR NEURON PROTEIN"/>
    <property type="match status" value="1"/>
</dbReference>
<comment type="similarity">
    <text evidence="2">Belongs to the SMN family.</text>
</comment>
<keyword evidence="3" id="KW-0507">mRNA processing</keyword>
<evidence type="ECO:0000256" key="6">
    <source>
        <dbReference type="SAM" id="MobiDB-lite"/>
    </source>
</evidence>
<feature type="region of interest" description="Disordered" evidence="6">
    <location>
        <begin position="109"/>
        <end position="159"/>
    </location>
</feature>